<dbReference type="InterPro" id="IPR039448">
    <property type="entry name" value="Beta_helix"/>
</dbReference>
<dbReference type="SMART" id="SM00710">
    <property type="entry name" value="PbH1"/>
    <property type="match status" value="16"/>
</dbReference>
<sequence>MSDLDNLLKQLGQIGSPMGDPEEDLQETTERTKDLDAMLNQLKSTPIPKPEKTLITSAEIPKPTLSIPDDFKQYRPSKFKFLPTKFASHYFGYTGAIRRLNSFLPEAEKLAAQEDGDNSEDNETLKDSVVSKDPTLIDFEHIIENTRHKIIGEKLEYKPHRFSVFNSTDTIYNESEYTTLQKCVEELDAFSTLQLPEGEYTLDSTSLQIKKPLCIKGIGDKVIIRSGSTSCVLDIIAPESTFENIRFISNESNDEPSIRIMMNGLTKFSKCKFIGGQKQIIASDGKGYIEFSDCTIKNGNNAGMNMNGNMTVVCTNCKVKNTGFGILCQKFVKMTLNNCQLINNTKNGLSIYDNANVTVCGCNFKGNKIMGMEILSHGENIYFEGNTFENNGAAAGLINDHSRVTFFNNTVKDHIKTGLEVKGQSRLIMSGNSFSDVQENALILLSDKSVAYSENDKYFGKCKVGIAVIGGSYFIGKSDKFTDLATCGILINDCGRIDLTSCEFSNNDCPSIQASSKSEITIRDSDFSNTNQSFMTFGLGVFGKVANCTFDQARCCVEIMQGIKDFLFEDCTFSNAEVSCVRIVGGTAPSFTNCTFKQSKFGMQCINGCAPTFNYCDFERDENGCAVSGEETDATFIGCYFTYNNNYSLDISQAKAKLIGCKIKENKQLGFSALKSSIVDLIDCTLSANEDNGAQIGLNSNVTMTNCTISDHESKNGLFVDNSTLKCDDCYFNNNHETHIKSRSNSKINITGCEFLETEKGVAMQFIDNSDVLIKDSKISDQKEVGIISINSASITIEKTTVRGGEIMGICMQKGSNFTINECDISNIEKTGIYIDNSNGRVKDCMIGNCGDYAIDILGGKVEESGCRYSNNGRGDLHKNES</sequence>
<dbReference type="Proteomes" id="UP001470230">
    <property type="component" value="Unassembled WGS sequence"/>
</dbReference>
<evidence type="ECO:0000313" key="4">
    <source>
        <dbReference type="Proteomes" id="UP001470230"/>
    </source>
</evidence>
<dbReference type="InterPro" id="IPR012334">
    <property type="entry name" value="Pectin_lyas_fold"/>
</dbReference>
<gene>
    <name evidence="3" type="ORF">M9Y10_002382</name>
</gene>
<evidence type="ECO:0000259" key="2">
    <source>
        <dbReference type="Pfam" id="PF13229"/>
    </source>
</evidence>
<evidence type="ECO:0000313" key="3">
    <source>
        <dbReference type="EMBL" id="KAK8900059.1"/>
    </source>
</evidence>
<evidence type="ECO:0000256" key="1">
    <source>
        <dbReference type="ARBA" id="ARBA00022737"/>
    </source>
</evidence>
<dbReference type="InterPro" id="IPR006626">
    <property type="entry name" value="PbH1"/>
</dbReference>
<comment type="caution">
    <text evidence="3">The sequence shown here is derived from an EMBL/GenBank/DDBJ whole genome shotgun (WGS) entry which is preliminary data.</text>
</comment>
<dbReference type="PANTHER" id="PTHR22990:SF15">
    <property type="entry name" value="F-BOX ONLY PROTEIN 10"/>
    <property type="match status" value="1"/>
</dbReference>
<accession>A0ABR2L9N4</accession>
<name>A0ABR2L9N4_9EUKA</name>
<dbReference type="Gene3D" id="2.160.20.10">
    <property type="entry name" value="Single-stranded right-handed beta-helix, Pectin lyase-like"/>
    <property type="match status" value="3"/>
</dbReference>
<feature type="domain" description="Right handed beta helix" evidence="2">
    <location>
        <begin position="630"/>
        <end position="762"/>
    </location>
</feature>
<feature type="domain" description="Right handed beta helix" evidence="2">
    <location>
        <begin position="335"/>
        <end position="473"/>
    </location>
</feature>
<dbReference type="SUPFAM" id="SSF51126">
    <property type="entry name" value="Pectin lyase-like"/>
    <property type="match status" value="4"/>
</dbReference>
<dbReference type="PANTHER" id="PTHR22990">
    <property type="entry name" value="F-BOX ONLY PROTEIN"/>
    <property type="match status" value="1"/>
</dbReference>
<dbReference type="EMBL" id="JAPFFF010000001">
    <property type="protein sequence ID" value="KAK8900059.1"/>
    <property type="molecule type" value="Genomic_DNA"/>
</dbReference>
<protein>
    <submittedName>
        <fullName evidence="3">Protein ubiquitination</fullName>
    </submittedName>
</protein>
<dbReference type="Pfam" id="PF13229">
    <property type="entry name" value="Beta_helix"/>
    <property type="match status" value="3"/>
</dbReference>
<dbReference type="InterPro" id="IPR011050">
    <property type="entry name" value="Pectin_lyase_fold/virulence"/>
</dbReference>
<organism evidence="3 4">
    <name type="scientific">Tritrichomonas musculus</name>
    <dbReference type="NCBI Taxonomy" id="1915356"/>
    <lineage>
        <taxon>Eukaryota</taxon>
        <taxon>Metamonada</taxon>
        <taxon>Parabasalia</taxon>
        <taxon>Tritrichomonadida</taxon>
        <taxon>Tritrichomonadidae</taxon>
        <taxon>Tritrichomonas</taxon>
    </lineage>
</organism>
<feature type="domain" description="Right handed beta helix" evidence="2">
    <location>
        <begin position="480"/>
        <end position="617"/>
    </location>
</feature>
<keyword evidence="4" id="KW-1185">Reference proteome</keyword>
<reference evidence="3 4" key="1">
    <citation type="submission" date="2024-04" db="EMBL/GenBank/DDBJ databases">
        <title>Tritrichomonas musculus Genome.</title>
        <authorList>
            <person name="Alves-Ferreira E."/>
            <person name="Grigg M."/>
            <person name="Lorenzi H."/>
            <person name="Galac M."/>
        </authorList>
    </citation>
    <scope>NUCLEOTIDE SEQUENCE [LARGE SCALE GENOMIC DNA]</scope>
    <source>
        <strain evidence="3 4">EAF2021</strain>
    </source>
</reference>
<dbReference type="InterPro" id="IPR051550">
    <property type="entry name" value="SCF-Subunits/Alg-Epimerases"/>
</dbReference>
<keyword evidence="1" id="KW-0677">Repeat</keyword>
<proteinExistence type="predicted"/>